<evidence type="ECO:0000313" key="17">
    <source>
        <dbReference type="EMBL" id="RMB63291.1"/>
    </source>
</evidence>
<dbReference type="EC" id="5.6.2.4" evidence="12"/>
<sequence>MSQHNTFTIYNASAGSGKTYTLVKQYVSILLRSNSPYKYRNLLAITFTNKAVEEMKERVITTLLDFSNYNGDKEIPTMMEDLSNSLKLSQEEIIKKSKIILENIIHDYASLDILTIDTLTHRILRTFSKDLGLSGNFEISLDVNEIYEKAVDLLIDKAGTDKEITEVLINFALEKADDDKSWDISYDLNTIAKLLYKENDRDAITRISKHDLADFKKLKTILNKKILSLKTKIKTNTDTALELINNNGLTLDNFLSTFSKHLQKLDSEPETVSYPATTKWLQDISVYNFYRATEKSEIKATIDSIKPQLITFFDETKALHYKITELEDFKKRLVPLSVLRLIYNEIQSIKEDQNLLLISDFNEHIFKYLRNEPAAFIYERLGERYTNYFVDEFQDTSVMQWSNLIPLMESALSSQSEDEVPNTALLVGDPKQAIYRWRGGKAEQFIDLSNGKQPFAIENFKTEYLDTNWRSHEEIIKFNNAFFTHLAQEYSNPNYEEIYKTGNTQNTNHRKGGYVALNFVEGATVEELEPLYLKKTLQIVREIQQDNIPLNDICILTRSNKHGAAVARFLAENDIKVVSNESLLLSSSPEVNCLNAMLTLMVHPDTAEITIVVLEYLTEVLKIEDKHYFIAEHIHLPTQQLLQKLSSEYQILIETSIFNTLPLYEGAEYLLRALSLDKKGDAFLVGYLNEIYEFTAKNGGLSDFLAYYELKKDKLSIQIPRQEDAIQLMTIHKSKGLEFPVVIFPYADADLYSHREEYHWLETEAQTFGGFEELLISHRSEMVNYGELPAALYEERQSQQQFDAINVLYVALTRAVRRLYVVSRFRESKNKKMYYGHLLQSYIQSKDLWEGPEKRYDWGTTEVLINKESKIQTTQKIEFFSSPKEAHNIQVITKASTLWNEQRQEAISYGNLLHELLAKIKHRGQQEAVIEQALEEGLINREQVPEITSHLNKVMLHPDLQELFINGNTIYNERPILDSDGNIHIPDRIEINADGKLTIIDYKTGVPQESHEYQLDRYTAILKEMELETSERKLVYINQDVTVLTV</sequence>
<evidence type="ECO:0000256" key="9">
    <source>
        <dbReference type="ARBA" id="ARBA00023204"/>
    </source>
</evidence>
<dbReference type="RefSeq" id="WP_121916093.1">
    <property type="nucleotide sequence ID" value="NZ_REFV01000002.1"/>
</dbReference>
<dbReference type="Pfam" id="PF13361">
    <property type="entry name" value="UvrD_C"/>
    <property type="match status" value="2"/>
</dbReference>
<keyword evidence="7 14" id="KW-0067">ATP-binding</keyword>
<protein>
    <recommendedName>
        <fullName evidence="12">DNA 3'-5' helicase</fullName>
        <ecNumber evidence="12">5.6.2.4</ecNumber>
    </recommendedName>
</protein>
<proteinExistence type="predicted"/>
<dbReference type="SUPFAM" id="SSF52540">
    <property type="entry name" value="P-loop containing nucleoside triphosphate hydrolases"/>
    <property type="match status" value="1"/>
</dbReference>
<evidence type="ECO:0000256" key="4">
    <source>
        <dbReference type="ARBA" id="ARBA00022801"/>
    </source>
</evidence>
<keyword evidence="10" id="KW-0413">Isomerase</keyword>
<keyword evidence="5 14" id="KW-0347">Helicase</keyword>
<organism evidence="17 18">
    <name type="scientific">Dokdonia sinensis</name>
    <dbReference type="NCBI Taxonomy" id="2479847"/>
    <lineage>
        <taxon>Bacteria</taxon>
        <taxon>Pseudomonadati</taxon>
        <taxon>Bacteroidota</taxon>
        <taxon>Flavobacteriia</taxon>
        <taxon>Flavobacteriales</taxon>
        <taxon>Flavobacteriaceae</taxon>
        <taxon>Dokdonia</taxon>
    </lineage>
</organism>
<evidence type="ECO:0000256" key="6">
    <source>
        <dbReference type="ARBA" id="ARBA00022839"/>
    </source>
</evidence>
<evidence type="ECO:0000256" key="1">
    <source>
        <dbReference type="ARBA" id="ARBA00022722"/>
    </source>
</evidence>
<name>A0A3M0GDQ1_9FLAO</name>
<keyword evidence="18" id="KW-1185">Reference proteome</keyword>
<evidence type="ECO:0000256" key="7">
    <source>
        <dbReference type="ARBA" id="ARBA00022840"/>
    </source>
</evidence>
<dbReference type="GO" id="GO:0005524">
    <property type="term" value="F:ATP binding"/>
    <property type="evidence" value="ECO:0007669"/>
    <property type="project" value="UniProtKB-UniRule"/>
</dbReference>
<dbReference type="Gene3D" id="1.10.3170.10">
    <property type="entry name" value="Recbcd, chain B, domain 2"/>
    <property type="match status" value="1"/>
</dbReference>
<keyword evidence="1" id="KW-0540">Nuclease</keyword>
<dbReference type="InterPro" id="IPR014017">
    <property type="entry name" value="DNA_helicase_UvrD-like_C"/>
</dbReference>
<reference evidence="17 18" key="1">
    <citation type="submission" date="2018-10" db="EMBL/GenBank/DDBJ databases">
        <title>Dokdonia luteus sp. nov., isolated from sea water.</title>
        <authorList>
            <person name="Zhou L.Y."/>
            <person name="Du Z.J."/>
        </authorList>
    </citation>
    <scope>NUCLEOTIDE SEQUENCE [LARGE SCALE GENOMIC DNA]</scope>
    <source>
        <strain evidence="17 18">SH27</strain>
    </source>
</reference>
<dbReference type="Gene3D" id="3.40.50.300">
    <property type="entry name" value="P-loop containing nucleotide triphosphate hydrolases"/>
    <property type="match status" value="3"/>
</dbReference>
<accession>A0A3M0GDQ1</accession>
<dbReference type="GO" id="GO:0000725">
    <property type="term" value="P:recombinational repair"/>
    <property type="evidence" value="ECO:0007669"/>
    <property type="project" value="TreeGrafter"/>
</dbReference>
<evidence type="ECO:0000256" key="5">
    <source>
        <dbReference type="ARBA" id="ARBA00022806"/>
    </source>
</evidence>
<dbReference type="AlphaFoldDB" id="A0A3M0GDQ1"/>
<feature type="domain" description="UvrD-like helicase ATP-binding" evidence="15">
    <location>
        <begin position="1"/>
        <end position="472"/>
    </location>
</feature>
<feature type="domain" description="UvrD-like helicase C-terminal" evidence="16">
    <location>
        <begin position="481"/>
        <end position="736"/>
    </location>
</feature>
<dbReference type="Proteomes" id="UP000281985">
    <property type="component" value="Unassembled WGS sequence"/>
</dbReference>
<keyword evidence="6" id="KW-0269">Exonuclease</keyword>
<evidence type="ECO:0000256" key="14">
    <source>
        <dbReference type="PROSITE-ProRule" id="PRU00560"/>
    </source>
</evidence>
<dbReference type="GO" id="GO:0003677">
    <property type="term" value="F:DNA binding"/>
    <property type="evidence" value="ECO:0007669"/>
    <property type="project" value="UniProtKB-KW"/>
</dbReference>
<dbReference type="InterPro" id="IPR014016">
    <property type="entry name" value="UvrD-like_ATP-bd"/>
</dbReference>
<dbReference type="PANTHER" id="PTHR11070">
    <property type="entry name" value="UVRD / RECB / PCRA DNA HELICASE FAMILY MEMBER"/>
    <property type="match status" value="1"/>
</dbReference>
<comment type="catalytic activity">
    <reaction evidence="13">
        <text>ATP + H2O = ADP + phosphate + H(+)</text>
        <dbReference type="Rhea" id="RHEA:13065"/>
        <dbReference type="ChEBI" id="CHEBI:15377"/>
        <dbReference type="ChEBI" id="CHEBI:15378"/>
        <dbReference type="ChEBI" id="CHEBI:30616"/>
        <dbReference type="ChEBI" id="CHEBI:43474"/>
        <dbReference type="ChEBI" id="CHEBI:456216"/>
        <dbReference type="EC" id="5.6.2.4"/>
    </reaction>
</comment>
<evidence type="ECO:0000256" key="2">
    <source>
        <dbReference type="ARBA" id="ARBA00022741"/>
    </source>
</evidence>
<evidence type="ECO:0000313" key="18">
    <source>
        <dbReference type="Proteomes" id="UP000281985"/>
    </source>
</evidence>
<dbReference type="GO" id="GO:0004527">
    <property type="term" value="F:exonuclease activity"/>
    <property type="evidence" value="ECO:0007669"/>
    <property type="project" value="UniProtKB-KW"/>
</dbReference>
<evidence type="ECO:0000256" key="3">
    <source>
        <dbReference type="ARBA" id="ARBA00022763"/>
    </source>
</evidence>
<keyword evidence="8" id="KW-0238">DNA-binding</keyword>
<dbReference type="PANTHER" id="PTHR11070:SF67">
    <property type="entry name" value="DNA 3'-5' HELICASE"/>
    <property type="match status" value="1"/>
</dbReference>
<dbReference type="InterPro" id="IPR011604">
    <property type="entry name" value="PDDEXK-like_dom_sf"/>
</dbReference>
<dbReference type="InterPro" id="IPR000212">
    <property type="entry name" value="DNA_helicase_UvrD/REP"/>
</dbReference>
<dbReference type="EMBL" id="REFV01000002">
    <property type="protein sequence ID" value="RMB63291.1"/>
    <property type="molecule type" value="Genomic_DNA"/>
</dbReference>
<evidence type="ECO:0000259" key="15">
    <source>
        <dbReference type="PROSITE" id="PS51198"/>
    </source>
</evidence>
<dbReference type="OrthoDB" id="9810135at2"/>
<keyword evidence="4 14" id="KW-0378">Hydrolase</keyword>
<evidence type="ECO:0000256" key="8">
    <source>
        <dbReference type="ARBA" id="ARBA00023125"/>
    </source>
</evidence>
<evidence type="ECO:0000256" key="13">
    <source>
        <dbReference type="ARBA" id="ARBA00048988"/>
    </source>
</evidence>
<comment type="caution">
    <text evidence="17">The sequence shown here is derived from an EMBL/GenBank/DDBJ whole genome shotgun (WGS) entry which is preliminary data.</text>
</comment>
<evidence type="ECO:0000256" key="11">
    <source>
        <dbReference type="ARBA" id="ARBA00034617"/>
    </source>
</evidence>
<dbReference type="InterPro" id="IPR038726">
    <property type="entry name" value="PDDEXK_AddAB-type"/>
</dbReference>
<comment type="catalytic activity">
    <reaction evidence="11">
        <text>Couples ATP hydrolysis with the unwinding of duplex DNA by translocating in the 3'-5' direction.</text>
        <dbReference type="EC" id="5.6.2.4"/>
    </reaction>
</comment>
<evidence type="ECO:0000256" key="12">
    <source>
        <dbReference type="ARBA" id="ARBA00034808"/>
    </source>
</evidence>
<dbReference type="Gene3D" id="3.90.320.10">
    <property type="match status" value="1"/>
</dbReference>
<dbReference type="Pfam" id="PF12705">
    <property type="entry name" value="PDDEXK_1"/>
    <property type="match status" value="1"/>
</dbReference>
<evidence type="ECO:0000256" key="10">
    <source>
        <dbReference type="ARBA" id="ARBA00023235"/>
    </source>
</evidence>
<dbReference type="PROSITE" id="PS51198">
    <property type="entry name" value="UVRD_HELICASE_ATP_BIND"/>
    <property type="match status" value="1"/>
</dbReference>
<dbReference type="Pfam" id="PF00580">
    <property type="entry name" value="UvrD-helicase"/>
    <property type="match status" value="1"/>
</dbReference>
<keyword evidence="3" id="KW-0227">DNA damage</keyword>
<dbReference type="PROSITE" id="PS51217">
    <property type="entry name" value="UVRD_HELICASE_CTER"/>
    <property type="match status" value="1"/>
</dbReference>
<feature type="binding site" evidence="14">
    <location>
        <begin position="12"/>
        <end position="19"/>
    </location>
    <ligand>
        <name>ATP</name>
        <dbReference type="ChEBI" id="CHEBI:30616"/>
    </ligand>
</feature>
<keyword evidence="9" id="KW-0234">DNA repair</keyword>
<gene>
    <name evidence="17" type="ORF">EAX61_02555</name>
</gene>
<dbReference type="GO" id="GO:0043138">
    <property type="term" value="F:3'-5' DNA helicase activity"/>
    <property type="evidence" value="ECO:0007669"/>
    <property type="project" value="UniProtKB-EC"/>
</dbReference>
<evidence type="ECO:0000259" key="16">
    <source>
        <dbReference type="PROSITE" id="PS51217"/>
    </source>
</evidence>
<keyword evidence="2 14" id="KW-0547">Nucleotide-binding</keyword>
<dbReference type="GO" id="GO:0005829">
    <property type="term" value="C:cytosol"/>
    <property type="evidence" value="ECO:0007669"/>
    <property type="project" value="TreeGrafter"/>
</dbReference>
<dbReference type="InterPro" id="IPR027417">
    <property type="entry name" value="P-loop_NTPase"/>
</dbReference>